<organism evidence="1 2">
    <name type="scientific">Phytophthora aleatoria</name>
    <dbReference type="NCBI Taxonomy" id="2496075"/>
    <lineage>
        <taxon>Eukaryota</taxon>
        <taxon>Sar</taxon>
        <taxon>Stramenopiles</taxon>
        <taxon>Oomycota</taxon>
        <taxon>Peronosporomycetes</taxon>
        <taxon>Peronosporales</taxon>
        <taxon>Peronosporaceae</taxon>
        <taxon>Phytophthora</taxon>
    </lineage>
</organism>
<dbReference type="EMBL" id="JAENGY010002133">
    <property type="protein sequence ID" value="KAG6945339.1"/>
    <property type="molecule type" value="Genomic_DNA"/>
</dbReference>
<dbReference type="Proteomes" id="UP000709295">
    <property type="component" value="Unassembled WGS sequence"/>
</dbReference>
<reference evidence="1" key="1">
    <citation type="submission" date="2021-01" db="EMBL/GenBank/DDBJ databases">
        <title>Phytophthora aleatoria, a newly-described species from Pinus radiata is distinct from Phytophthora cactorum isolates based on comparative genomics.</title>
        <authorList>
            <person name="Mcdougal R."/>
            <person name="Panda P."/>
            <person name="Williams N."/>
            <person name="Studholme D.J."/>
        </authorList>
    </citation>
    <scope>NUCLEOTIDE SEQUENCE</scope>
    <source>
        <strain evidence="1">NZFS 4037</strain>
    </source>
</reference>
<dbReference type="PANTHER" id="PTHR46586:SF3">
    <property type="entry name" value="ANKYRIN REPEAT-CONTAINING PROTEIN"/>
    <property type="match status" value="1"/>
</dbReference>
<protein>
    <recommendedName>
        <fullName evidence="3">Ankyrin repeat-containing domain</fullName>
    </recommendedName>
</protein>
<name>A0A8J5MCR9_9STRA</name>
<gene>
    <name evidence="1" type="ORF">JG688_00016600</name>
</gene>
<dbReference type="InterPro" id="IPR002110">
    <property type="entry name" value="Ankyrin_rpt"/>
</dbReference>
<evidence type="ECO:0000313" key="2">
    <source>
        <dbReference type="Proteomes" id="UP000709295"/>
    </source>
</evidence>
<accession>A0A8J5MCR9</accession>
<evidence type="ECO:0008006" key="3">
    <source>
        <dbReference type="Google" id="ProtNLM"/>
    </source>
</evidence>
<proteinExistence type="predicted"/>
<dbReference type="PANTHER" id="PTHR46586">
    <property type="entry name" value="ANKYRIN REPEAT-CONTAINING PROTEIN"/>
    <property type="match status" value="1"/>
</dbReference>
<dbReference type="InterPro" id="IPR052050">
    <property type="entry name" value="SecEffector_AnkRepeat"/>
</dbReference>
<comment type="caution">
    <text evidence="1">The sequence shown here is derived from an EMBL/GenBank/DDBJ whole genome shotgun (WGS) entry which is preliminary data.</text>
</comment>
<keyword evidence="2" id="KW-1185">Reference proteome</keyword>
<dbReference type="Pfam" id="PF12796">
    <property type="entry name" value="Ank_2"/>
    <property type="match status" value="1"/>
</dbReference>
<sequence>MVPQAAANVPPLASAVVALRSNPSLGALPHVISSVSQCLDYSVEISLARACAFGSLRLLRRIWDGSKKYAASNGSAPGDRRYLYWSPLHFLQNDCHYHRAQFSRGVVEAVRRGDLDMIRWLFAHFSGCVVAVQAVEAAAASGDLRTLEFFLDNERAFQDAQDGAETNDSNEVQWGDADMAAAVENGHADVARWLFEQKGDVERDWWSFMAAVVRGGNLELLHGSINHGYVHHASFALEHAARNGYLEIVEWLVRYHPVGNTSRGLDAAARENHLHVVRWLLEHNLGRGARSGMHQAAIRGYLQVAQYLHEQGFNGLASVSCGTMLRAAGRGFLDVVKWLNDAFASEPQTHLYRDLRPYSLTLLADEPR</sequence>
<dbReference type="AlphaFoldDB" id="A0A8J5MCR9"/>
<evidence type="ECO:0000313" key="1">
    <source>
        <dbReference type="EMBL" id="KAG6945339.1"/>
    </source>
</evidence>